<organism evidence="1 2">
    <name type="scientific">Polypedilum vanderplanki</name>
    <name type="common">Sleeping chironomid midge</name>
    <dbReference type="NCBI Taxonomy" id="319348"/>
    <lineage>
        <taxon>Eukaryota</taxon>
        <taxon>Metazoa</taxon>
        <taxon>Ecdysozoa</taxon>
        <taxon>Arthropoda</taxon>
        <taxon>Hexapoda</taxon>
        <taxon>Insecta</taxon>
        <taxon>Pterygota</taxon>
        <taxon>Neoptera</taxon>
        <taxon>Endopterygota</taxon>
        <taxon>Diptera</taxon>
        <taxon>Nematocera</taxon>
        <taxon>Chironomoidea</taxon>
        <taxon>Chironomidae</taxon>
        <taxon>Chironominae</taxon>
        <taxon>Polypedilum</taxon>
        <taxon>Polypedilum</taxon>
    </lineage>
</organism>
<evidence type="ECO:0000313" key="2">
    <source>
        <dbReference type="Proteomes" id="UP001107558"/>
    </source>
</evidence>
<sequence>MEFNFKRRIPNGLVSFEFCYTLNEESPYKRSLHIENLEFCRLLKENSTNPFFEKAMSTYQFINSNSSYACNSTGLLKFYNLTFNDAPIFTIYPPGFHLFFTRFFDQNDSNILNVTIWAILNK</sequence>
<keyword evidence="2" id="KW-1185">Reference proteome</keyword>
<protein>
    <submittedName>
        <fullName evidence="1">Uncharacterized protein</fullName>
    </submittedName>
</protein>
<comment type="caution">
    <text evidence="1">The sequence shown here is derived from an EMBL/GenBank/DDBJ whole genome shotgun (WGS) entry which is preliminary data.</text>
</comment>
<dbReference type="AlphaFoldDB" id="A0A9J6BF69"/>
<evidence type="ECO:0000313" key="1">
    <source>
        <dbReference type="EMBL" id="KAG5668537.1"/>
    </source>
</evidence>
<name>A0A9J6BF69_POLVA</name>
<accession>A0A9J6BF69</accession>
<gene>
    <name evidence="1" type="ORF">PVAND_016475</name>
</gene>
<reference evidence="1" key="1">
    <citation type="submission" date="2021-03" db="EMBL/GenBank/DDBJ databases">
        <title>Chromosome level genome of the anhydrobiotic midge Polypedilum vanderplanki.</title>
        <authorList>
            <person name="Yoshida Y."/>
            <person name="Kikawada T."/>
            <person name="Gusev O."/>
        </authorList>
    </citation>
    <scope>NUCLEOTIDE SEQUENCE</scope>
    <source>
        <strain evidence="1">NIAS01</strain>
        <tissue evidence="1">Whole body or cell culture</tissue>
    </source>
</reference>
<proteinExistence type="predicted"/>
<dbReference type="EMBL" id="JADBJN010000004">
    <property type="protein sequence ID" value="KAG5668537.1"/>
    <property type="molecule type" value="Genomic_DNA"/>
</dbReference>
<dbReference type="Proteomes" id="UP001107558">
    <property type="component" value="Chromosome 4"/>
</dbReference>